<evidence type="ECO:0000256" key="3">
    <source>
        <dbReference type="ARBA" id="ARBA00022821"/>
    </source>
</evidence>
<proteinExistence type="inferred from homology"/>
<dbReference type="SUPFAM" id="SSF49764">
    <property type="entry name" value="HSP20-like chaperones"/>
    <property type="match status" value="1"/>
</dbReference>
<dbReference type="GO" id="GO:0006952">
    <property type="term" value="P:defense response"/>
    <property type="evidence" value="ECO:0007669"/>
    <property type="project" value="UniProtKB-KW"/>
</dbReference>
<keyword evidence="7" id="KW-0812">Transmembrane</keyword>
<comment type="caution">
    <text evidence="9">The sequence shown here is derived from an EMBL/GenBank/DDBJ whole genome shotgun (WGS) entry which is preliminary data.</text>
</comment>
<feature type="compositionally biased region" description="Basic and acidic residues" evidence="6">
    <location>
        <begin position="200"/>
        <end position="218"/>
    </location>
</feature>
<reference evidence="9" key="1">
    <citation type="submission" date="2022-07" db="EMBL/GenBank/DDBJ databases">
        <authorList>
            <person name="Macas J."/>
            <person name="Novak P."/>
            <person name="Neumann P."/>
        </authorList>
    </citation>
    <scope>NUCLEOTIDE SEQUENCE</scope>
</reference>
<protein>
    <recommendedName>
        <fullName evidence="8">SHSP domain-containing protein</fullName>
    </recommendedName>
</protein>
<feature type="compositionally biased region" description="Basic and acidic residues" evidence="6">
    <location>
        <begin position="260"/>
        <end position="277"/>
    </location>
</feature>
<dbReference type="GO" id="GO:0034605">
    <property type="term" value="P:cellular response to heat"/>
    <property type="evidence" value="ECO:0007669"/>
    <property type="project" value="TreeGrafter"/>
</dbReference>
<comment type="subcellular location">
    <subcellularLocation>
        <location evidence="1">Cell membrane</location>
        <topology evidence="1">Single-pass membrane protein</topology>
    </subcellularLocation>
</comment>
<dbReference type="Pfam" id="PF00011">
    <property type="entry name" value="HSP20"/>
    <property type="match status" value="1"/>
</dbReference>
<evidence type="ECO:0000256" key="4">
    <source>
        <dbReference type="PROSITE-ProRule" id="PRU00285"/>
    </source>
</evidence>
<dbReference type="PANTHER" id="PTHR43670:SF34">
    <property type="entry name" value="HSP20-LIKE CHAPERONES SUPERFAMILY PROTEIN"/>
    <property type="match status" value="1"/>
</dbReference>
<feature type="region of interest" description="Disordered" evidence="6">
    <location>
        <begin position="139"/>
        <end position="317"/>
    </location>
</feature>
<keyword evidence="7" id="KW-0472">Membrane</keyword>
<evidence type="ECO:0000256" key="5">
    <source>
        <dbReference type="RuleBase" id="RU003616"/>
    </source>
</evidence>
<evidence type="ECO:0000313" key="10">
    <source>
        <dbReference type="Proteomes" id="UP001152523"/>
    </source>
</evidence>
<dbReference type="InterPro" id="IPR008978">
    <property type="entry name" value="HSP20-like_chaperone"/>
</dbReference>
<dbReference type="CDD" id="cd06464">
    <property type="entry name" value="ACD_sHsps-like"/>
    <property type="match status" value="1"/>
</dbReference>
<feature type="compositionally biased region" description="Basic and acidic residues" evidence="6">
    <location>
        <begin position="288"/>
        <end position="317"/>
    </location>
</feature>
<keyword evidence="3" id="KW-0611">Plant defense</keyword>
<evidence type="ECO:0000259" key="8">
    <source>
        <dbReference type="PROSITE" id="PS01031"/>
    </source>
</evidence>
<keyword evidence="10" id="KW-1185">Reference proteome</keyword>
<keyword evidence="7" id="KW-1133">Transmembrane helix</keyword>
<sequence length="354" mass="40085">MDLEFGFKVTRKNADESSSLNYQFSKDGSSLLFQSSETNTMFILTAHLRGYEEDDINIEISQDGTILVISGEKTVNVAVLVGWWRYKNGIETMKFRKRFRIPEGVDLDEIKANFTEGDESMLTVSMPKTVKGMSGTVIEEMEEPDVMRQGSEALQRTSKESDIIKSGEETIEGHQDNSKAPSNHPYGDQKEDQEALPEEEMTKDHHQEIAKKPHDQETKQSAIVHESSPQGKSESSPKEMEPNHDQTGDQKPESSSGAKAQEEEHEKEDVLSKRAEAHEEEEFILPSREAEVEEGHDHHHTRGEEGEKKEDESREKSSMLCTPIIYVGSALFLSLVTILVRFFRSTKQPPRTKN</sequence>
<feature type="compositionally biased region" description="Basic and acidic residues" evidence="6">
    <location>
        <begin position="157"/>
        <end position="177"/>
    </location>
</feature>
<gene>
    <name evidence="9" type="ORF">CEPIT_LOCUS38121</name>
</gene>
<keyword evidence="2" id="KW-1003">Cell membrane</keyword>
<dbReference type="EMBL" id="CAMAPF010001023">
    <property type="protein sequence ID" value="CAH9140145.1"/>
    <property type="molecule type" value="Genomic_DNA"/>
</dbReference>
<evidence type="ECO:0000256" key="7">
    <source>
        <dbReference type="SAM" id="Phobius"/>
    </source>
</evidence>
<dbReference type="Proteomes" id="UP001152523">
    <property type="component" value="Unassembled WGS sequence"/>
</dbReference>
<dbReference type="PROSITE" id="PS01031">
    <property type="entry name" value="SHSP"/>
    <property type="match status" value="1"/>
</dbReference>
<organism evidence="9 10">
    <name type="scientific">Cuscuta epithymum</name>
    <dbReference type="NCBI Taxonomy" id="186058"/>
    <lineage>
        <taxon>Eukaryota</taxon>
        <taxon>Viridiplantae</taxon>
        <taxon>Streptophyta</taxon>
        <taxon>Embryophyta</taxon>
        <taxon>Tracheophyta</taxon>
        <taxon>Spermatophyta</taxon>
        <taxon>Magnoliopsida</taxon>
        <taxon>eudicotyledons</taxon>
        <taxon>Gunneridae</taxon>
        <taxon>Pentapetalae</taxon>
        <taxon>asterids</taxon>
        <taxon>lamiids</taxon>
        <taxon>Solanales</taxon>
        <taxon>Convolvulaceae</taxon>
        <taxon>Cuscuteae</taxon>
        <taxon>Cuscuta</taxon>
        <taxon>Cuscuta subgen. Cuscuta</taxon>
    </lineage>
</organism>
<evidence type="ECO:0000256" key="1">
    <source>
        <dbReference type="ARBA" id="ARBA00004162"/>
    </source>
</evidence>
<feature type="transmembrane region" description="Helical" evidence="7">
    <location>
        <begin position="324"/>
        <end position="343"/>
    </location>
</feature>
<evidence type="ECO:0000256" key="2">
    <source>
        <dbReference type="ARBA" id="ARBA00022475"/>
    </source>
</evidence>
<name>A0AAV0FWY2_9ASTE</name>
<accession>A0AAV0FWY2</accession>
<feature type="compositionally biased region" description="Basic and acidic residues" evidence="6">
    <location>
        <begin position="235"/>
        <end position="252"/>
    </location>
</feature>
<comment type="similarity">
    <text evidence="4 5">Belongs to the small heat shock protein (HSP20) family.</text>
</comment>
<feature type="domain" description="SHSP" evidence="8">
    <location>
        <begin position="23"/>
        <end position="144"/>
    </location>
</feature>
<dbReference type="AlphaFoldDB" id="A0AAV0FWY2"/>
<dbReference type="PANTHER" id="PTHR43670">
    <property type="entry name" value="HEAT SHOCK PROTEIN 26"/>
    <property type="match status" value="1"/>
</dbReference>
<dbReference type="GO" id="GO:0005886">
    <property type="term" value="C:plasma membrane"/>
    <property type="evidence" value="ECO:0007669"/>
    <property type="project" value="UniProtKB-SubCell"/>
</dbReference>
<evidence type="ECO:0000256" key="6">
    <source>
        <dbReference type="SAM" id="MobiDB-lite"/>
    </source>
</evidence>
<dbReference type="InterPro" id="IPR002068">
    <property type="entry name" value="A-crystallin/Hsp20_dom"/>
</dbReference>
<dbReference type="Gene3D" id="2.60.40.790">
    <property type="match status" value="1"/>
</dbReference>
<evidence type="ECO:0000313" key="9">
    <source>
        <dbReference type="EMBL" id="CAH9140145.1"/>
    </source>
</evidence>